<feature type="transmembrane region" description="Helical" evidence="1">
    <location>
        <begin position="39"/>
        <end position="55"/>
    </location>
</feature>
<reference evidence="3 4" key="1">
    <citation type="submission" date="2020-09" db="EMBL/GenBank/DDBJ databases">
        <title>De no assembly of potato wild relative species, Solanum commersonii.</title>
        <authorList>
            <person name="Cho K."/>
        </authorList>
    </citation>
    <scope>NUCLEOTIDE SEQUENCE [LARGE SCALE GENOMIC DNA]</scope>
    <source>
        <strain evidence="3">LZ3.2</strain>
        <tissue evidence="3">Leaf</tissue>
    </source>
</reference>
<keyword evidence="1" id="KW-1133">Transmembrane helix</keyword>
<evidence type="ECO:0000256" key="1">
    <source>
        <dbReference type="SAM" id="Phobius"/>
    </source>
</evidence>
<evidence type="ECO:0000256" key="2">
    <source>
        <dbReference type="SAM" id="SignalP"/>
    </source>
</evidence>
<keyword evidence="2" id="KW-0732">Signal</keyword>
<sequence length="178" mass="19961">MPSPIWLSLLCQTTFLLLLLLLPCKITWSDQISIPNKFRFLNLLGCVCFGIFYDLRVSASSHRHKYLVTLSIKAGIEENKLPSVFASAVYAADLGGWEGVHLLEHETKGWLSGLGDSKFTLRGCGPFMYSILEVALSTRKISDLTLSVFKMIKFKYLFSSWIAVLFNAESDVKGGYHT</sequence>
<protein>
    <submittedName>
        <fullName evidence="3">Uncharacterized protein</fullName>
    </submittedName>
</protein>
<name>A0A9J5WBJ8_SOLCO</name>
<keyword evidence="4" id="KW-1185">Reference proteome</keyword>
<accession>A0A9J5WBJ8</accession>
<feature type="chain" id="PRO_5039946917" evidence="2">
    <location>
        <begin position="30"/>
        <end position="178"/>
    </location>
</feature>
<comment type="caution">
    <text evidence="3">The sequence shown here is derived from an EMBL/GenBank/DDBJ whole genome shotgun (WGS) entry which is preliminary data.</text>
</comment>
<feature type="signal peptide" evidence="2">
    <location>
        <begin position="1"/>
        <end position="29"/>
    </location>
</feature>
<dbReference type="Proteomes" id="UP000824120">
    <property type="component" value="Chromosome 12"/>
</dbReference>
<evidence type="ECO:0000313" key="3">
    <source>
        <dbReference type="EMBL" id="KAG5573091.1"/>
    </source>
</evidence>
<keyword evidence="1" id="KW-0472">Membrane</keyword>
<dbReference type="EMBL" id="JACXVP010000012">
    <property type="protein sequence ID" value="KAG5573091.1"/>
    <property type="molecule type" value="Genomic_DNA"/>
</dbReference>
<evidence type="ECO:0000313" key="4">
    <source>
        <dbReference type="Proteomes" id="UP000824120"/>
    </source>
</evidence>
<dbReference type="AlphaFoldDB" id="A0A9J5WBJ8"/>
<proteinExistence type="predicted"/>
<organism evidence="3 4">
    <name type="scientific">Solanum commersonii</name>
    <name type="common">Commerson's wild potato</name>
    <name type="synonym">Commerson's nightshade</name>
    <dbReference type="NCBI Taxonomy" id="4109"/>
    <lineage>
        <taxon>Eukaryota</taxon>
        <taxon>Viridiplantae</taxon>
        <taxon>Streptophyta</taxon>
        <taxon>Embryophyta</taxon>
        <taxon>Tracheophyta</taxon>
        <taxon>Spermatophyta</taxon>
        <taxon>Magnoliopsida</taxon>
        <taxon>eudicotyledons</taxon>
        <taxon>Gunneridae</taxon>
        <taxon>Pentapetalae</taxon>
        <taxon>asterids</taxon>
        <taxon>lamiids</taxon>
        <taxon>Solanales</taxon>
        <taxon>Solanaceae</taxon>
        <taxon>Solanoideae</taxon>
        <taxon>Solaneae</taxon>
        <taxon>Solanum</taxon>
    </lineage>
</organism>
<keyword evidence="1" id="KW-0812">Transmembrane</keyword>
<gene>
    <name evidence="3" type="ORF">H5410_062857</name>
</gene>